<evidence type="ECO:0000256" key="1">
    <source>
        <dbReference type="SAM" id="MobiDB-lite"/>
    </source>
</evidence>
<sequence>MMGFGSSGIETMSSWSLWKTTTEFIEKARRAAMVDGGLPKSASLGRDWQTQTKIQPSTTTPPRRDRDQRKPKPVSNHHKGEQRGEQRRKRRNLWRTEGRAKK</sequence>
<gene>
    <name evidence="2" type="ORF">FSB_LOCUS38756</name>
</gene>
<accession>A0A2N9HGU1</accession>
<dbReference type="EMBL" id="OIVN01003385">
    <property type="protein sequence ID" value="SPD10874.1"/>
    <property type="molecule type" value="Genomic_DNA"/>
</dbReference>
<proteinExistence type="predicted"/>
<evidence type="ECO:0000313" key="2">
    <source>
        <dbReference type="EMBL" id="SPD10874.1"/>
    </source>
</evidence>
<feature type="region of interest" description="Disordered" evidence="1">
    <location>
        <begin position="35"/>
        <end position="102"/>
    </location>
</feature>
<dbReference type="AlphaFoldDB" id="A0A2N9HGU1"/>
<name>A0A2N9HGU1_FAGSY</name>
<organism evidence="2">
    <name type="scientific">Fagus sylvatica</name>
    <name type="common">Beechnut</name>
    <dbReference type="NCBI Taxonomy" id="28930"/>
    <lineage>
        <taxon>Eukaryota</taxon>
        <taxon>Viridiplantae</taxon>
        <taxon>Streptophyta</taxon>
        <taxon>Embryophyta</taxon>
        <taxon>Tracheophyta</taxon>
        <taxon>Spermatophyta</taxon>
        <taxon>Magnoliopsida</taxon>
        <taxon>eudicotyledons</taxon>
        <taxon>Gunneridae</taxon>
        <taxon>Pentapetalae</taxon>
        <taxon>rosids</taxon>
        <taxon>fabids</taxon>
        <taxon>Fagales</taxon>
        <taxon>Fagaceae</taxon>
        <taxon>Fagus</taxon>
    </lineage>
</organism>
<protein>
    <submittedName>
        <fullName evidence="2">Uncharacterized protein</fullName>
    </submittedName>
</protein>
<reference evidence="2" key="1">
    <citation type="submission" date="2018-02" db="EMBL/GenBank/DDBJ databases">
        <authorList>
            <person name="Cohen D.B."/>
            <person name="Kent A.D."/>
        </authorList>
    </citation>
    <scope>NUCLEOTIDE SEQUENCE</scope>
</reference>